<accession>A0A212IXX0</accession>
<proteinExistence type="predicted"/>
<organism evidence="2">
    <name type="scientific">uncultured Eubacteriales bacterium</name>
    <dbReference type="NCBI Taxonomy" id="172733"/>
    <lineage>
        <taxon>Bacteria</taxon>
        <taxon>Bacillati</taxon>
        <taxon>Bacillota</taxon>
        <taxon>Clostridia</taxon>
        <taxon>Eubacteriales</taxon>
        <taxon>environmental samples</taxon>
    </lineage>
</organism>
<reference evidence="2" key="1">
    <citation type="submission" date="2016-04" db="EMBL/GenBank/DDBJ databases">
        <authorList>
            <person name="Evans L.H."/>
            <person name="Alamgir A."/>
            <person name="Owens N."/>
            <person name="Weber N.D."/>
            <person name="Virtaneva K."/>
            <person name="Barbian K."/>
            <person name="Babar A."/>
            <person name="Rosenke K."/>
        </authorList>
    </citation>
    <scope>NUCLEOTIDE SEQUENCE</scope>
    <source>
        <strain evidence="2">86</strain>
    </source>
</reference>
<feature type="transmembrane region" description="Helical" evidence="1">
    <location>
        <begin position="37"/>
        <end position="56"/>
    </location>
</feature>
<name>A0A212IXX0_9FIRM</name>
<keyword evidence="1" id="KW-1133">Transmembrane helix</keyword>
<protein>
    <recommendedName>
        <fullName evidence="3">Zn-finger containing protein</fullName>
    </recommendedName>
</protein>
<evidence type="ECO:0000256" key="1">
    <source>
        <dbReference type="SAM" id="Phobius"/>
    </source>
</evidence>
<keyword evidence="1" id="KW-0812">Transmembrane</keyword>
<gene>
    <name evidence="2" type="ORF">KL86CLO1_10165</name>
</gene>
<evidence type="ECO:0008006" key="3">
    <source>
        <dbReference type="Google" id="ProtNLM"/>
    </source>
</evidence>
<sequence length="129" mass="14991">MNWLQKIMYGRYGGDHLSVFLIGFYLLLHLISLLPHMWVLSWVAYVPGLVAILRMFSRNIPRRRAENAKFLKLAGPFLAWCHLQRARRKDKDHSYFKCPNCGQHLRVPKGKGKISITCRSCGVSFEEKS</sequence>
<dbReference type="AlphaFoldDB" id="A0A212IXX0"/>
<dbReference type="EMBL" id="FLUN01000001">
    <property type="protein sequence ID" value="SBV91785.1"/>
    <property type="molecule type" value="Genomic_DNA"/>
</dbReference>
<feature type="transmembrane region" description="Helical" evidence="1">
    <location>
        <begin position="12"/>
        <end position="31"/>
    </location>
</feature>
<evidence type="ECO:0000313" key="2">
    <source>
        <dbReference type="EMBL" id="SBV91785.1"/>
    </source>
</evidence>
<keyword evidence="1" id="KW-0472">Membrane</keyword>